<feature type="signal peptide" evidence="1">
    <location>
        <begin position="1"/>
        <end position="25"/>
    </location>
</feature>
<protein>
    <recommendedName>
        <fullName evidence="4">DUF3015 domain-containing protein</fullName>
    </recommendedName>
</protein>
<dbReference type="Proteomes" id="UP001528850">
    <property type="component" value="Unassembled WGS sequence"/>
</dbReference>
<dbReference type="RefSeq" id="WP_320550281.1">
    <property type="nucleotide sequence ID" value="NZ_JAQLOK010000002.1"/>
</dbReference>
<keyword evidence="3" id="KW-1185">Reference proteome</keyword>
<keyword evidence="1" id="KW-0732">Signal</keyword>
<sequence length="137" mass="14153">MKKHLSLGAAGAALALALIAGPADARKADGPPPDTICTILGTADRYVDTTVTVRAVASSAGKVASLSDSGCQGSIGLNMQDESDSDRKRDVLSFRRAMSSSGARAQATVFGRFHPTGNAQAPYVIDVYSVRDVADVQ</sequence>
<organism evidence="2 3">
    <name type="scientific">Luteibacter sahnii</name>
    <dbReference type="NCBI Taxonomy" id="3021977"/>
    <lineage>
        <taxon>Bacteria</taxon>
        <taxon>Pseudomonadati</taxon>
        <taxon>Pseudomonadota</taxon>
        <taxon>Gammaproteobacteria</taxon>
        <taxon>Lysobacterales</taxon>
        <taxon>Rhodanobacteraceae</taxon>
        <taxon>Luteibacter</taxon>
    </lineage>
</organism>
<gene>
    <name evidence="2" type="ORF">P3W24_05200</name>
</gene>
<evidence type="ECO:0008006" key="4">
    <source>
        <dbReference type="Google" id="ProtNLM"/>
    </source>
</evidence>
<feature type="chain" id="PRO_5045132860" description="DUF3015 domain-containing protein" evidence="1">
    <location>
        <begin position="26"/>
        <end position="137"/>
    </location>
</feature>
<evidence type="ECO:0000313" key="2">
    <source>
        <dbReference type="EMBL" id="MDF4024359.1"/>
    </source>
</evidence>
<evidence type="ECO:0000313" key="3">
    <source>
        <dbReference type="Proteomes" id="UP001528850"/>
    </source>
</evidence>
<dbReference type="EMBL" id="JARJJS010000001">
    <property type="protein sequence ID" value="MDF4024359.1"/>
    <property type="molecule type" value="Genomic_DNA"/>
</dbReference>
<evidence type="ECO:0000256" key="1">
    <source>
        <dbReference type="SAM" id="SignalP"/>
    </source>
</evidence>
<proteinExistence type="predicted"/>
<name>A0ABT6B8S3_9GAMM</name>
<comment type="caution">
    <text evidence="2">The sequence shown here is derived from an EMBL/GenBank/DDBJ whole genome shotgun (WGS) entry which is preliminary data.</text>
</comment>
<accession>A0ABT6B8S3</accession>
<reference evidence="2 3" key="1">
    <citation type="journal article" date="2024" name="Curr. Microbiol.">
        <title>Luteibacter sahnii sp. nov., A Novel Yellow-Colored Xanthomonadin Pigment Producing Probiotic Bacterium from Healthy Rice Seed Microbiome.</title>
        <authorList>
            <person name="Jaiswal G."/>
            <person name="Rana R."/>
            <person name="Nayak P.K."/>
            <person name="Chouhan R."/>
            <person name="Gandhi S.G."/>
            <person name="Patel H.K."/>
            <person name="Patil P.B."/>
        </authorList>
    </citation>
    <scope>NUCLEOTIDE SEQUENCE [LARGE SCALE GENOMIC DNA]</scope>
    <source>
        <strain evidence="2 3">PPL201</strain>
    </source>
</reference>